<dbReference type="SUPFAM" id="SSF81383">
    <property type="entry name" value="F-box domain"/>
    <property type="match status" value="1"/>
</dbReference>
<accession>A0A367IJJ7</accession>
<comment type="caution">
    <text evidence="2">The sequence shown here is derived from an EMBL/GenBank/DDBJ whole genome shotgun (WGS) entry which is preliminary data.</text>
</comment>
<dbReference type="InterPro" id="IPR032675">
    <property type="entry name" value="LRR_dom_sf"/>
</dbReference>
<dbReference type="STRING" id="4846.A0A367IJJ7"/>
<dbReference type="InterPro" id="IPR001810">
    <property type="entry name" value="F-box_dom"/>
</dbReference>
<protein>
    <recommendedName>
        <fullName evidence="1">F-box domain-containing protein</fullName>
    </recommendedName>
</protein>
<name>A0A367IJJ7_RHIST</name>
<feature type="non-terminal residue" evidence="2">
    <location>
        <position position="241"/>
    </location>
</feature>
<dbReference type="Gene3D" id="3.80.10.10">
    <property type="entry name" value="Ribonuclease Inhibitor"/>
    <property type="match status" value="1"/>
</dbReference>
<dbReference type="SUPFAM" id="SSF52047">
    <property type="entry name" value="RNI-like"/>
    <property type="match status" value="1"/>
</dbReference>
<dbReference type="OrthoDB" id="550575at2759"/>
<evidence type="ECO:0000313" key="3">
    <source>
        <dbReference type="Proteomes" id="UP000253551"/>
    </source>
</evidence>
<dbReference type="Pfam" id="PF00646">
    <property type="entry name" value="F-box"/>
    <property type="match status" value="1"/>
</dbReference>
<dbReference type="AlphaFoldDB" id="A0A367IJJ7"/>
<dbReference type="PROSITE" id="PS50181">
    <property type="entry name" value="FBOX"/>
    <property type="match status" value="1"/>
</dbReference>
<gene>
    <name evidence="2" type="ORF">CU098_004544</name>
</gene>
<dbReference type="Proteomes" id="UP000253551">
    <property type="component" value="Unassembled WGS sequence"/>
</dbReference>
<feature type="domain" description="F-box" evidence="1">
    <location>
        <begin position="4"/>
        <end position="49"/>
    </location>
</feature>
<evidence type="ECO:0000313" key="2">
    <source>
        <dbReference type="EMBL" id="RCH77796.1"/>
    </source>
</evidence>
<dbReference type="InterPro" id="IPR036047">
    <property type="entry name" value="F-box-like_dom_sf"/>
</dbReference>
<keyword evidence="3" id="KW-1185">Reference proteome</keyword>
<evidence type="ECO:0000259" key="1">
    <source>
        <dbReference type="PROSITE" id="PS50181"/>
    </source>
</evidence>
<organism evidence="2 3">
    <name type="scientific">Rhizopus stolonifer</name>
    <name type="common">Rhizopus nigricans</name>
    <dbReference type="NCBI Taxonomy" id="4846"/>
    <lineage>
        <taxon>Eukaryota</taxon>
        <taxon>Fungi</taxon>
        <taxon>Fungi incertae sedis</taxon>
        <taxon>Mucoromycota</taxon>
        <taxon>Mucoromycotina</taxon>
        <taxon>Mucoromycetes</taxon>
        <taxon>Mucorales</taxon>
        <taxon>Mucorineae</taxon>
        <taxon>Rhizopodaceae</taxon>
        <taxon>Rhizopus</taxon>
    </lineage>
</organism>
<dbReference type="EMBL" id="PJQM01007730">
    <property type="protein sequence ID" value="RCH77796.1"/>
    <property type="molecule type" value="Genomic_DNA"/>
</dbReference>
<sequence length="241" mass="27325">MKNALSIKELPNDILVQILDLLDHPSQLQMCLTSKAISRSCIKVMWRIPRCTKATTFKALMSTVDNSNSNYYPYSIYMIGLSISFSSVQTLHYDSPISPIPLKLIRLENVLELSIALVDKILCNNLQQIHLSKCAFNSVNTFLDAFMHHGPYDKLEKITIDDSHMSDQLICQMITMAPDLRHLNYSQSGFISDKTVDIIVQHCPLLETFVATLPRPIIQANTVTFTSLEKLAQLKHLKIFV</sequence>
<reference evidence="2 3" key="1">
    <citation type="journal article" date="2018" name="G3 (Bethesda)">
        <title>Phylogenetic and Phylogenomic Definition of Rhizopus Species.</title>
        <authorList>
            <person name="Gryganskyi A.P."/>
            <person name="Golan J."/>
            <person name="Dolatabadi S."/>
            <person name="Mondo S."/>
            <person name="Robb S."/>
            <person name="Idnurm A."/>
            <person name="Muszewska A."/>
            <person name="Steczkiewicz K."/>
            <person name="Masonjones S."/>
            <person name="Liao H.L."/>
            <person name="Gajdeczka M.T."/>
            <person name="Anike F."/>
            <person name="Vuek A."/>
            <person name="Anishchenko I.M."/>
            <person name="Voigt K."/>
            <person name="de Hoog G.S."/>
            <person name="Smith M.E."/>
            <person name="Heitman J."/>
            <person name="Vilgalys R."/>
            <person name="Stajich J.E."/>
        </authorList>
    </citation>
    <scope>NUCLEOTIDE SEQUENCE [LARGE SCALE GENOMIC DNA]</scope>
    <source>
        <strain evidence="2 3">LSU 92-RS-03</strain>
    </source>
</reference>
<proteinExistence type="predicted"/>